<keyword evidence="2" id="KW-1133">Transmembrane helix</keyword>
<dbReference type="EMBL" id="CP126980">
    <property type="protein sequence ID" value="WIM98215.1"/>
    <property type="molecule type" value="Genomic_DNA"/>
</dbReference>
<reference evidence="3 4" key="1">
    <citation type="submission" date="2023-06" db="EMBL/GenBank/DDBJ databases">
        <authorList>
            <person name="Yushchuk O."/>
            <person name="Binda E."/>
            <person name="Ruckert-Reed C."/>
            <person name="Fedorenko V."/>
            <person name="Kalinowski J."/>
            <person name="Marinelli F."/>
        </authorList>
    </citation>
    <scope>NUCLEOTIDE SEQUENCE [LARGE SCALE GENOMIC DNA]</scope>
    <source>
        <strain evidence="3 4">NRRL 3884</strain>
    </source>
</reference>
<feature type="region of interest" description="Disordered" evidence="1">
    <location>
        <begin position="1"/>
        <end position="21"/>
    </location>
</feature>
<dbReference type="InterPro" id="IPR006311">
    <property type="entry name" value="TAT_signal"/>
</dbReference>
<evidence type="ECO:0000256" key="2">
    <source>
        <dbReference type="SAM" id="Phobius"/>
    </source>
</evidence>
<accession>A0ABY8WK53</accession>
<evidence type="ECO:0000256" key="1">
    <source>
        <dbReference type="SAM" id="MobiDB-lite"/>
    </source>
</evidence>
<dbReference type="Proteomes" id="UP001240150">
    <property type="component" value="Chromosome"/>
</dbReference>
<dbReference type="RefSeq" id="WP_284919603.1">
    <property type="nucleotide sequence ID" value="NZ_CP126980.1"/>
</dbReference>
<gene>
    <name evidence="3" type="ORF">ACTOB_001803</name>
</gene>
<keyword evidence="2" id="KW-0472">Membrane</keyword>
<keyword evidence="2" id="KW-0812">Transmembrane</keyword>
<proteinExistence type="predicted"/>
<protein>
    <submittedName>
        <fullName evidence="3">Uncharacterized protein</fullName>
    </submittedName>
</protein>
<dbReference type="PROSITE" id="PS51318">
    <property type="entry name" value="TAT"/>
    <property type="match status" value="1"/>
</dbReference>
<evidence type="ECO:0000313" key="4">
    <source>
        <dbReference type="Proteomes" id="UP001240150"/>
    </source>
</evidence>
<sequence>MTTLRDQLADLAGSPGEPTTVQADADLARGRAALRRRRVLQSAAGSALVVAVAAATVGLTTAGRPTGTAPQAGGTTVAATTATAGTAAFDLVSYTGKQPAGFSVDKVPAGWEVQGVTEGFMTLAPVGAKPHNSAVPQGDVADSDAASFVGKVAVMLQSVDEHGEMPGKPERVTVGDRTGFFVKRPGTTGDGVTLFVKQPNGINLEIQVWDGIGWTHDQIVAFAAGVHVNPNAKQGRG</sequence>
<keyword evidence="4" id="KW-1185">Reference proteome</keyword>
<organism evidence="3 4">
    <name type="scientific">Actinoplanes oblitus</name>
    <dbReference type="NCBI Taxonomy" id="3040509"/>
    <lineage>
        <taxon>Bacteria</taxon>
        <taxon>Bacillati</taxon>
        <taxon>Actinomycetota</taxon>
        <taxon>Actinomycetes</taxon>
        <taxon>Micromonosporales</taxon>
        <taxon>Micromonosporaceae</taxon>
        <taxon>Actinoplanes</taxon>
    </lineage>
</organism>
<name>A0ABY8WK53_9ACTN</name>
<evidence type="ECO:0000313" key="3">
    <source>
        <dbReference type="EMBL" id="WIM98215.1"/>
    </source>
</evidence>
<feature type="transmembrane region" description="Helical" evidence="2">
    <location>
        <begin position="39"/>
        <end position="59"/>
    </location>
</feature>